<dbReference type="Proteomes" id="UP000237752">
    <property type="component" value="Unassembled WGS sequence"/>
</dbReference>
<dbReference type="SUPFAM" id="SSF53720">
    <property type="entry name" value="ALDH-like"/>
    <property type="match status" value="1"/>
</dbReference>
<protein>
    <submittedName>
        <fullName evidence="4">1-pyrroline-5-carboxylate dehydrogenase</fullName>
    </submittedName>
</protein>
<dbReference type="InterPro" id="IPR016161">
    <property type="entry name" value="Ald_DH/histidinol_DH"/>
</dbReference>
<keyword evidence="5" id="KW-1185">Reference proteome</keyword>
<comment type="caution">
    <text evidence="4">The sequence shown here is derived from an EMBL/GenBank/DDBJ whole genome shotgun (WGS) entry which is preliminary data.</text>
</comment>
<dbReference type="Pfam" id="PF00171">
    <property type="entry name" value="Aldedh"/>
    <property type="match status" value="1"/>
</dbReference>
<dbReference type="PANTHER" id="PTHR42862">
    <property type="entry name" value="DELTA-1-PYRROLINE-5-CARBOXYLATE DEHYDROGENASE 1, ISOFORM A-RELATED"/>
    <property type="match status" value="1"/>
</dbReference>
<dbReference type="GO" id="GO:0010133">
    <property type="term" value="P:L-proline catabolic process to L-glutamate"/>
    <property type="evidence" value="ECO:0007669"/>
    <property type="project" value="TreeGrafter"/>
</dbReference>
<keyword evidence="1" id="KW-0560">Oxidoreductase</keyword>
<proteinExistence type="predicted"/>
<dbReference type="Gene3D" id="3.40.605.10">
    <property type="entry name" value="Aldehyde Dehydrogenase, Chain A, domain 1"/>
    <property type="match status" value="1"/>
</dbReference>
<evidence type="ECO:0000259" key="3">
    <source>
        <dbReference type="Pfam" id="PF00171"/>
    </source>
</evidence>
<evidence type="ECO:0000313" key="4">
    <source>
        <dbReference type="EMBL" id="PRZ42202.1"/>
    </source>
</evidence>
<dbReference type="InterPro" id="IPR050485">
    <property type="entry name" value="Proline_metab_enzyme"/>
</dbReference>
<dbReference type="Gene3D" id="3.40.309.10">
    <property type="entry name" value="Aldehyde Dehydrogenase, Chain A, domain 2"/>
    <property type="match status" value="1"/>
</dbReference>
<sequence>MATVSYTSSTIDPELSKQFESALARARAGRQAPILHHIGNTESDAGESFASRDPANPATVLASAHTAGRDVVDAAVAAARGSAAGWRNTHHEERIEVMRAAADGFATREMELAGALSAETGKSRLESLAEVQESHDLIEQYCDVLEAGNGFITPMKGRNGEHNVDVLRPYGVFGVIAPFNFPIALAIGMTAAALVTGNAVVLKPSDKTPLSTELAAEIVRNALPDGVLNVVQGGPATGTALAESAIDGLAFTGSAKVGWGLIQQLSRGPRPRPVLAEMGGQNPVIVTDSADLDAAASGIVRSAYGFSGQKCSSTRRVIVARAVYDGLLERLVARTGELVVGDAALQEMNVGPLIDEVIADRVERALKSADTDGHVVTGGRERSLPGHFFRPIIVTGLPRGHRLTREELFAPFVTITAVDDFEEAIGEANAVDFGLTAGIFTTDDRQIDQFFSEAEAGVLYANRAAGATTGAWPGEQSFCGWKQSGSTGKGGLGPWYPQGFCREQNRTFVK</sequence>
<keyword evidence="2" id="KW-0520">NAD</keyword>
<dbReference type="InterPro" id="IPR016162">
    <property type="entry name" value="Ald_DH_N"/>
</dbReference>
<reference evidence="4 5" key="1">
    <citation type="submission" date="2018-03" db="EMBL/GenBank/DDBJ databases">
        <title>Genomic Encyclopedia of Archaeal and Bacterial Type Strains, Phase II (KMG-II): from individual species to whole genera.</title>
        <authorList>
            <person name="Goeker M."/>
        </authorList>
    </citation>
    <scope>NUCLEOTIDE SEQUENCE [LARGE SCALE GENOMIC DNA]</scope>
    <source>
        <strain evidence="4 5">DSM 100065</strain>
    </source>
</reference>
<evidence type="ECO:0000256" key="1">
    <source>
        <dbReference type="ARBA" id="ARBA00023002"/>
    </source>
</evidence>
<name>A0A2T1A0S1_9ACTN</name>
<dbReference type="GO" id="GO:0009898">
    <property type="term" value="C:cytoplasmic side of plasma membrane"/>
    <property type="evidence" value="ECO:0007669"/>
    <property type="project" value="TreeGrafter"/>
</dbReference>
<evidence type="ECO:0000313" key="5">
    <source>
        <dbReference type="Proteomes" id="UP000237752"/>
    </source>
</evidence>
<dbReference type="AlphaFoldDB" id="A0A2T1A0S1"/>
<accession>A0A2T1A0S1</accession>
<dbReference type="OrthoDB" id="6882680at2"/>
<gene>
    <name evidence="4" type="ORF">CLV47_10673</name>
</gene>
<dbReference type="RefSeq" id="WP_106348708.1">
    <property type="nucleotide sequence ID" value="NZ_PVUE01000006.1"/>
</dbReference>
<dbReference type="InterPro" id="IPR016163">
    <property type="entry name" value="Ald_DH_C"/>
</dbReference>
<dbReference type="PANTHER" id="PTHR42862:SF1">
    <property type="entry name" value="DELTA-1-PYRROLINE-5-CARBOXYLATE DEHYDROGENASE 2, ISOFORM A-RELATED"/>
    <property type="match status" value="1"/>
</dbReference>
<evidence type="ECO:0000256" key="2">
    <source>
        <dbReference type="ARBA" id="ARBA00023027"/>
    </source>
</evidence>
<organism evidence="4 5">
    <name type="scientific">Antricoccus suffuscus</name>
    <dbReference type="NCBI Taxonomy" id="1629062"/>
    <lineage>
        <taxon>Bacteria</taxon>
        <taxon>Bacillati</taxon>
        <taxon>Actinomycetota</taxon>
        <taxon>Actinomycetes</taxon>
        <taxon>Geodermatophilales</taxon>
        <taxon>Antricoccaceae</taxon>
        <taxon>Antricoccus</taxon>
    </lineage>
</organism>
<feature type="domain" description="Aldehyde dehydrogenase" evidence="3">
    <location>
        <begin position="43"/>
        <end position="491"/>
    </location>
</feature>
<dbReference type="InterPro" id="IPR015590">
    <property type="entry name" value="Aldehyde_DH_dom"/>
</dbReference>
<dbReference type="GO" id="GO:0003842">
    <property type="term" value="F:L-glutamate gamma-semialdehyde dehydrogenase activity"/>
    <property type="evidence" value="ECO:0007669"/>
    <property type="project" value="TreeGrafter"/>
</dbReference>
<dbReference type="EMBL" id="PVUE01000006">
    <property type="protein sequence ID" value="PRZ42202.1"/>
    <property type="molecule type" value="Genomic_DNA"/>
</dbReference>